<dbReference type="Pfam" id="PF14497">
    <property type="entry name" value="GST_C_3"/>
    <property type="match status" value="1"/>
</dbReference>
<accession>A0A9P6UAA9</accession>
<dbReference type="InterPro" id="IPR004045">
    <property type="entry name" value="Glutathione_S-Trfase_N"/>
</dbReference>
<name>A0A9P6UAA9_9FUNG</name>
<dbReference type="InterPro" id="IPR004046">
    <property type="entry name" value="GST_C"/>
</dbReference>
<dbReference type="SUPFAM" id="SSF47616">
    <property type="entry name" value="GST C-terminal domain-like"/>
    <property type="match status" value="1"/>
</dbReference>
<dbReference type="InterPro" id="IPR036282">
    <property type="entry name" value="Glutathione-S-Trfase_C_sf"/>
</dbReference>
<organism evidence="4 5">
    <name type="scientific">Actinomortierella ambigua</name>
    <dbReference type="NCBI Taxonomy" id="1343610"/>
    <lineage>
        <taxon>Eukaryota</taxon>
        <taxon>Fungi</taxon>
        <taxon>Fungi incertae sedis</taxon>
        <taxon>Mucoromycota</taxon>
        <taxon>Mortierellomycotina</taxon>
        <taxon>Mortierellomycetes</taxon>
        <taxon>Mortierellales</taxon>
        <taxon>Mortierellaceae</taxon>
        <taxon>Actinomortierella</taxon>
    </lineage>
</organism>
<dbReference type="OrthoDB" id="414243at2759"/>
<dbReference type="Gene3D" id="1.20.1050.10">
    <property type="match status" value="1"/>
</dbReference>
<dbReference type="EMBL" id="JAAAJB010000096">
    <property type="protein sequence ID" value="KAG0266317.1"/>
    <property type="molecule type" value="Genomic_DNA"/>
</dbReference>
<evidence type="ECO:0000256" key="1">
    <source>
        <dbReference type="SAM" id="MobiDB-lite"/>
    </source>
</evidence>
<gene>
    <name evidence="4" type="ORF">DFQ27_009853</name>
</gene>
<sequence>MASADIKTILAEPDKSSYVVTYLPLMGRSGLIRVLLHLAGAKVIHRVETYESVKADRSKFPYGRVPVLEETQPDGTKFVLAEAIAIEHYLAEKYGLLSSVSDHHHHHNHHHHQHQARPDPQLSAKIKSVALNTYLELSSNLFDPLFQKNEEQQEKFRNEILPLWIANHERLLRDNGNNGHYFGDRATLADLTVLNWLRVMEAMGIRVAEDSPLKKLEETIKAMPEWRGKYEYFHPFNGNLGDERLDAAAAVDMQETTEQVDGEVALEEEEQEEEEDEEDEGEGDKETRDQPSKRRKAA</sequence>
<feature type="region of interest" description="Disordered" evidence="1">
    <location>
        <begin position="254"/>
        <end position="298"/>
    </location>
</feature>
<dbReference type="InterPro" id="IPR010987">
    <property type="entry name" value="Glutathione-S-Trfase_C-like"/>
</dbReference>
<protein>
    <recommendedName>
        <fullName evidence="6">Glutathione S-transferase</fullName>
    </recommendedName>
</protein>
<comment type="caution">
    <text evidence="4">The sequence shown here is derived from an EMBL/GenBank/DDBJ whole genome shotgun (WGS) entry which is preliminary data.</text>
</comment>
<dbReference type="AlphaFoldDB" id="A0A9P6UAA9"/>
<dbReference type="SUPFAM" id="SSF52833">
    <property type="entry name" value="Thioredoxin-like"/>
    <property type="match status" value="1"/>
</dbReference>
<feature type="compositionally biased region" description="Acidic residues" evidence="1">
    <location>
        <begin position="258"/>
        <end position="283"/>
    </location>
</feature>
<evidence type="ECO:0008006" key="6">
    <source>
        <dbReference type="Google" id="ProtNLM"/>
    </source>
</evidence>
<dbReference type="Proteomes" id="UP000807716">
    <property type="component" value="Unassembled WGS sequence"/>
</dbReference>
<dbReference type="GO" id="GO:0006749">
    <property type="term" value="P:glutathione metabolic process"/>
    <property type="evidence" value="ECO:0007669"/>
    <property type="project" value="TreeGrafter"/>
</dbReference>
<dbReference type="PROSITE" id="PS50404">
    <property type="entry name" value="GST_NTER"/>
    <property type="match status" value="1"/>
</dbReference>
<feature type="domain" description="GST N-terminal" evidence="2">
    <location>
        <begin position="16"/>
        <end position="98"/>
    </location>
</feature>
<dbReference type="GO" id="GO:0004364">
    <property type="term" value="F:glutathione transferase activity"/>
    <property type="evidence" value="ECO:0007669"/>
    <property type="project" value="TreeGrafter"/>
</dbReference>
<proteinExistence type="predicted"/>
<keyword evidence="5" id="KW-1185">Reference proteome</keyword>
<dbReference type="InterPro" id="IPR036249">
    <property type="entry name" value="Thioredoxin-like_sf"/>
</dbReference>
<evidence type="ECO:0000259" key="3">
    <source>
        <dbReference type="PROSITE" id="PS50405"/>
    </source>
</evidence>
<dbReference type="InterPro" id="IPR050213">
    <property type="entry name" value="GST_superfamily"/>
</dbReference>
<feature type="domain" description="GST C-terminal" evidence="3">
    <location>
        <begin position="119"/>
        <end position="249"/>
    </location>
</feature>
<dbReference type="PROSITE" id="PS50405">
    <property type="entry name" value="GST_CTER"/>
    <property type="match status" value="1"/>
</dbReference>
<reference evidence="4" key="1">
    <citation type="journal article" date="2020" name="Fungal Divers.">
        <title>Resolving the Mortierellaceae phylogeny through synthesis of multi-gene phylogenetics and phylogenomics.</title>
        <authorList>
            <person name="Vandepol N."/>
            <person name="Liber J."/>
            <person name="Desiro A."/>
            <person name="Na H."/>
            <person name="Kennedy M."/>
            <person name="Barry K."/>
            <person name="Grigoriev I.V."/>
            <person name="Miller A.N."/>
            <person name="O'Donnell K."/>
            <person name="Stajich J.E."/>
            <person name="Bonito G."/>
        </authorList>
    </citation>
    <scope>NUCLEOTIDE SEQUENCE</scope>
    <source>
        <strain evidence="4">BC1065</strain>
    </source>
</reference>
<dbReference type="Gene3D" id="3.40.30.10">
    <property type="entry name" value="Glutaredoxin"/>
    <property type="match status" value="1"/>
</dbReference>
<evidence type="ECO:0000259" key="2">
    <source>
        <dbReference type="PROSITE" id="PS50404"/>
    </source>
</evidence>
<evidence type="ECO:0000313" key="4">
    <source>
        <dbReference type="EMBL" id="KAG0266317.1"/>
    </source>
</evidence>
<evidence type="ECO:0000313" key="5">
    <source>
        <dbReference type="Proteomes" id="UP000807716"/>
    </source>
</evidence>
<dbReference type="PANTHER" id="PTHR11571">
    <property type="entry name" value="GLUTATHIONE S-TRANSFERASE"/>
    <property type="match status" value="1"/>
</dbReference>